<evidence type="ECO:0000259" key="2">
    <source>
        <dbReference type="Pfam" id="PF13280"/>
    </source>
</evidence>
<dbReference type="Proteomes" id="UP000437736">
    <property type="component" value="Unassembled WGS sequence"/>
</dbReference>
<dbReference type="EMBL" id="WJHE01001614">
    <property type="protein sequence ID" value="MST35315.1"/>
    <property type="molecule type" value="Genomic_DNA"/>
</dbReference>
<reference evidence="3 4" key="1">
    <citation type="submission" date="2019-11" db="EMBL/GenBank/DDBJ databases">
        <title>Acidiferrimicrobium australis gen. nov., sp. nov., an acidophilic and obligately heterotrophic, member of the Actinobacteria that catalyses dissimilatory oxido- reduction of iron isolated from metal-rich acidic water in Chile.</title>
        <authorList>
            <person name="Gonzalez D."/>
            <person name="Huber K."/>
            <person name="Hedrich S."/>
            <person name="Rojas-Villalobos C."/>
            <person name="Quatrini R."/>
            <person name="Dinamarca M.A."/>
            <person name="Schwarz A."/>
            <person name="Canales C."/>
            <person name="Nancucheo I."/>
        </authorList>
    </citation>
    <scope>NUCLEOTIDE SEQUENCE [LARGE SCALE GENOMIC DNA]</scope>
    <source>
        <strain evidence="3 4">USS-CCA1</strain>
    </source>
</reference>
<accession>A0ABW9R091</accession>
<feature type="domain" description="Helix-turn-helix type 11" evidence="1">
    <location>
        <begin position="1"/>
        <end position="36"/>
    </location>
</feature>
<dbReference type="Gene3D" id="1.10.10.10">
    <property type="entry name" value="Winged helix-like DNA-binding domain superfamily/Winged helix DNA-binding domain"/>
    <property type="match status" value="1"/>
</dbReference>
<dbReference type="InterPro" id="IPR013196">
    <property type="entry name" value="HTH_11"/>
</dbReference>
<dbReference type="InterPro" id="IPR026881">
    <property type="entry name" value="WYL_dom"/>
</dbReference>
<comment type="caution">
    <text evidence="3">The sequence shown here is derived from an EMBL/GenBank/DDBJ whole genome shotgun (WGS) entry which is preliminary data.</text>
</comment>
<dbReference type="InterPro" id="IPR051534">
    <property type="entry name" value="CBASS_pafABC_assoc_protein"/>
</dbReference>
<evidence type="ECO:0000313" key="4">
    <source>
        <dbReference type="Proteomes" id="UP000437736"/>
    </source>
</evidence>
<dbReference type="InterPro" id="IPR036388">
    <property type="entry name" value="WH-like_DNA-bd_sf"/>
</dbReference>
<name>A0ABW9R091_9ACTN</name>
<dbReference type="Pfam" id="PF13280">
    <property type="entry name" value="WYL"/>
    <property type="match status" value="1"/>
</dbReference>
<evidence type="ECO:0000259" key="1">
    <source>
        <dbReference type="Pfam" id="PF08279"/>
    </source>
</evidence>
<evidence type="ECO:0000313" key="3">
    <source>
        <dbReference type="EMBL" id="MST35315.1"/>
    </source>
</evidence>
<feature type="non-terminal residue" evidence="3">
    <location>
        <position position="157"/>
    </location>
</feature>
<dbReference type="PANTHER" id="PTHR34580">
    <property type="match status" value="1"/>
</dbReference>
<feature type="domain" description="WYL" evidence="2">
    <location>
        <begin position="118"/>
        <end position="150"/>
    </location>
</feature>
<keyword evidence="4" id="KW-1185">Reference proteome</keyword>
<proteinExistence type="predicted"/>
<organism evidence="3 4">
    <name type="scientific">Acidiferrimicrobium australe</name>
    <dbReference type="NCBI Taxonomy" id="2664430"/>
    <lineage>
        <taxon>Bacteria</taxon>
        <taxon>Bacillati</taxon>
        <taxon>Actinomycetota</taxon>
        <taxon>Acidimicrobiia</taxon>
        <taxon>Acidimicrobiales</taxon>
        <taxon>Acidimicrobiaceae</taxon>
        <taxon>Acidiferrimicrobium</taxon>
    </lineage>
</organism>
<protein>
    <submittedName>
        <fullName evidence="3">HTH domain-containing protein</fullName>
    </submittedName>
</protein>
<gene>
    <name evidence="3" type="ORF">GHK86_21615</name>
</gene>
<dbReference type="PANTHER" id="PTHR34580:SF3">
    <property type="entry name" value="PROTEIN PAFB"/>
    <property type="match status" value="1"/>
</dbReference>
<dbReference type="Pfam" id="PF08279">
    <property type="entry name" value="HTH_11"/>
    <property type="match status" value="1"/>
</dbReference>
<feature type="non-terminal residue" evidence="3">
    <location>
        <position position="1"/>
    </location>
</feature>
<sequence>ADALGVDGRTVRRDVERLRSLGYEVAATPGVAGGYRLQVVGGQVPLLLDDEEATAVAVVLGVMASVAVPGVEAGALKALTKLDRLLPPRLRGQLSSLRQSTVAVLPRMEVVPAEQLVAFARACDAGERVRFCYRSWGGEETERRAEPHHVPPAVGGD</sequence>